<evidence type="ECO:0000256" key="5">
    <source>
        <dbReference type="ARBA" id="ARBA00023049"/>
    </source>
</evidence>
<dbReference type="SUPFAM" id="SSF102712">
    <property type="entry name" value="JAB1/MPN domain"/>
    <property type="match status" value="1"/>
</dbReference>
<proteinExistence type="inferred from homology"/>
<evidence type="ECO:0000256" key="2">
    <source>
        <dbReference type="ARBA" id="ARBA00022723"/>
    </source>
</evidence>
<dbReference type="NCBIfam" id="NF000642">
    <property type="entry name" value="PRK00024.1"/>
    <property type="match status" value="1"/>
</dbReference>
<dbReference type="STRING" id="1592317.DPF_0580"/>
<dbReference type="RefSeq" id="WP_069857382.1">
    <property type="nucleotide sequence ID" value="NZ_BDFE01000008.1"/>
</dbReference>
<dbReference type="SUPFAM" id="SSF47781">
    <property type="entry name" value="RuvA domain 2-like"/>
    <property type="match status" value="1"/>
</dbReference>
<dbReference type="PANTHER" id="PTHR30471">
    <property type="entry name" value="DNA REPAIR PROTEIN RADC"/>
    <property type="match status" value="1"/>
</dbReference>
<dbReference type="Gene3D" id="3.40.140.10">
    <property type="entry name" value="Cytidine Deaminase, domain 2"/>
    <property type="match status" value="1"/>
</dbReference>
<comment type="similarity">
    <text evidence="6">Belongs to the UPF0758 family.</text>
</comment>
<dbReference type="Proteomes" id="UP000095200">
    <property type="component" value="Unassembled WGS sequence"/>
</dbReference>
<keyword evidence="1" id="KW-0645">Protease</keyword>
<dbReference type="OrthoDB" id="9804482at2"/>
<keyword evidence="4" id="KW-0862">Zinc</keyword>
<dbReference type="CDD" id="cd08071">
    <property type="entry name" value="MPN_DUF2466"/>
    <property type="match status" value="1"/>
</dbReference>
<name>A0A194AFL8_9BACT</name>
<evidence type="ECO:0000256" key="4">
    <source>
        <dbReference type="ARBA" id="ARBA00022833"/>
    </source>
</evidence>
<keyword evidence="2" id="KW-0479">Metal-binding</keyword>
<dbReference type="InterPro" id="IPR010994">
    <property type="entry name" value="RuvA_2-like"/>
</dbReference>
<keyword evidence="5" id="KW-0482">Metalloprotease</keyword>
<dbReference type="PROSITE" id="PS50249">
    <property type="entry name" value="MPN"/>
    <property type="match status" value="1"/>
</dbReference>
<dbReference type="NCBIfam" id="TIGR00608">
    <property type="entry name" value="radc"/>
    <property type="match status" value="1"/>
</dbReference>
<dbReference type="GO" id="GO:0006508">
    <property type="term" value="P:proteolysis"/>
    <property type="evidence" value="ECO:0007669"/>
    <property type="project" value="UniProtKB-KW"/>
</dbReference>
<dbReference type="Pfam" id="PF04002">
    <property type="entry name" value="RadC"/>
    <property type="match status" value="1"/>
</dbReference>
<reference evidence="9" key="1">
    <citation type="submission" date="2016-06" db="EMBL/GenBank/DDBJ databases">
        <title>Draft genome sequence of Desulfoplanes formicivorans strain Pf12B.</title>
        <authorList>
            <person name="Watanabe M."/>
            <person name="Kojima H."/>
            <person name="Fukui M."/>
        </authorList>
    </citation>
    <scope>NUCLEOTIDE SEQUENCE [LARGE SCALE GENOMIC DNA]</scope>
    <source>
        <strain evidence="9">Pf12B</strain>
    </source>
</reference>
<organism evidence="8 9">
    <name type="scientific">Desulfoplanes formicivorans</name>
    <dbReference type="NCBI Taxonomy" id="1592317"/>
    <lineage>
        <taxon>Bacteria</taxon>
        <taxon>Pseudomonadati</taxon>
        <taxon>Thermodesulfobacteriota</taxon>
        <taxon>Desulfovibrionia</taxon>
        <taxon>Desulfovibrionales</taxon>
        <taxon>Desulfoplanaceae</taxon>
        <taxon>Desulfoplanes</taxon>
    </lineage>
</organism>
<dbReference type="PANTHER" id="PTHR30471:SF3">
    <property type="entry name" value="UPF0758 PROTEIN YEES-RELATED"/>
    <property type="match status" value="1"/>
</dbReference>
<gene>
    <name evidence="8" type="ORF">DPF_0580</name>
</gene>
<accession>A0A194AFL8</accession>
<dbReference type="EMBL" id="BDFE01000008">
    <property type="protein sequence ID" value="GAU07881.1"/>
    <property type="molecule type" value="Genomic_DNA"/>
</dbReference>
<protein>
    <submittedName>
        <fullName evidence="8">DNA repair protein RadC</fullName>
    </submittedName>
</protein>
<evidence type="ECO:0000313" key="9">
    <source>
        <dbReference type="Proteomes" id="UP000095200"/>
    </source>
</evidence>
<dbReference type="InterPro" id="IPR001405">
    <property type="entry name" value="UPF0758"/>
</dbReference>
<keyword evidence="3" id="KW-0378">Hydrolase</keyword>
<dbReference type="GO" id="GO:0008237">
    <property type="term" value="F:metallopeptidase activity"/>
    <property type="evidence" value="ECO:0007669"/>
    <property type="project" value="UniProtKB-KW"/>
</dbReference>
<evidence type="ECO:0000256" key="3">
    <source>
        <dbReference type="ARBA" id="ARBA00022801"/>
    </source>
</evidence>
<evidence type="ECO:0000256" key="6">
    <source>
        <dbReference type="RuleBase" id="RU003797"/>
    </source>
</evidence>
<evidence type="ECO:0000256" key="1">
    <source>
        <dbReference type="ARBA" id="ARBA00022670"/>
    </source>
</evidence>
<dbReference type="AlphaFoldDB" id="A0A194AFL8"/>
<evidence type="ECO:0000259" key="7">
    <source>
        <dbReference type="PROSITE" id="PS50249"/>
    </source>
</evidence>
<dbReference type="InterPro" id="IPR037518">
    <property type="entry name" value="MPN"/>
</dbReference>
<evidence type="ECO:0000313" key="8">
    <source>
        <dbReference type="EMBL" id="GAU07881.1"/>
    </source>
</evidence>
<keyword evidence="9" id="KW-1185">Reference proteome</keyword>
<comment type="caution">
    <text evidence="8">The sequence shown here is derived from an EMBL/GenBank/DDBJ whole genome shotgun (WGS) entry which is preliminary data.</text>
</comment>
<dbReference type="Gene3D" id="1.10.150.20">
    <property type="entry name" value="5' to 3' exonuclease, C-terminal subdomain"/>
    <property type="match status" value="1"/>
</dbReference>
<feature type="domain" description="MPN" evidence="7">
    <location>
        <begin position="106"/>
        <end position="228"/>
    </location>
</feature>
<sequence length="234" mass="26672">MEKRSNKPHYHNHRQRLRERFAQNATGMADYEILELLLTYAIPRKDTKPQAKALLQRFGTLAGVFQARRSQIRSVPGIGESTLLFFRVLEECQARISQAPLVRKTVFSNPDDVSKMAIARLGRCEHEEFWTILVDNKNRLQAFEQVSKGTIDQAPVFPREIITLALEHRSSGVILVHNHPGGDPTPSAQDIMLTNRLQSLGKEMGIRILDHLVVAENSHYSFMEHGLMEKEANH</sequence>
<dbReference type="GO" id="GO:0046872">
    <property type="term" value="F:metal ion binding"/>
    <property type="evidence" value="ECO:0007669"/>
    <property type="project" value="UniProtKB-KW"/>
</dbReference>
<dbReference type="InterPro" id="IPR025657">
    <property type="entry name" value="RadC_JAB"/>
</dbReference>